<evidence type="ECO:0000313" key="2">
    <source>
        <dbReference type="Proteomes" id="UP001382455"/>
    </source>
</evidence>
<comment type="caution">
    <text evidence="1">The sequence shown here is derived from an EMBL/GenBank/DDBJ whole genome shotgun (WGS) entry which is preliminary data.</text>
</comment>
<sequence>MNCISCQAPFKCESQQGSCWCFSLPNILPVTKDANCLCKACLIDKINDELARLYETKSNSELVTLAAQYQNQFPVEKLDYYLNEDGYRVMTKWAHLKRGYCCGNGCKHCAY</sequence>
<dbReference type="RefSeq" id="WP_336436680.1">
    <property type="nucleotide sequence ID" value="NZ_JBAWKS010000002.1"/>
</dbReference>
<dbReference type="Pfam" id="PF17653">
    <property type="entry name" value="DUF5522"/>
    <property type="match status" value="1"/>
</dbReference>
<evidence type="ECO:0000313" key="1">
    <source>
        <dbReference type="EMBL" id="MEI4551759.1"/>
    </source>
</evidence>
<dbReference type="Proteomes" id="UP001382455">
    <property type="component" value="Unassembled WGS sequence"/>
</dbReference>
<protein>
    <submittedName>
        <fullName evidence="1">DUF5522 domain-containing protein</fullName>
    </submittedName>
</protein>
<name>A0ABU8EXP7_9GAMM</name>
<keyword evidence="2" id="KW-1185">Reference proteome</keyword>
<reference evidence="1 2" key="1">
    <citation type="submission" date="2023-12" db="EMBL/GenBank/DDBJ databases">
        <title>Friends and Foes: Symbiotic and Algicidal bacterial influence on Karenia brevis blooms.</title>
        <authorList>
            <person name="Fei C."/>
            <person name="Mohamed A.R."/>
            <person name="Booker A."/>
            <person name="Arshad M."/>
            <person name="Klass S."/>
            <person name="Ahn S."/>
            <person name="Gilbert P.M."/>
            <person name="Heil C.A."/>
            <person name="Martinez J.M."/>
            <person name="Amin S.A."/>
        </authorList>
    </citation>
    <scope>NUCLEOTIDE SEQUENCE [LARGE SCALE GENOMIC DNA]</scope>
    <source>
        <strain evidence="1 2">CE15</strain>
    </source>
</reference>
<proteinExistence type="predicted"/>
<organism evidence="1 2">
    <name type="scientific">Pseudoalteromonas spongiae</name>
    <dbReference type="NCBI Taxonomy" id="298657"/>
    <lineage>
        <taxon>Bacteria</taxon>
        <taxon>Pseudomonadati</taxon>
        <taxon>Pseudomonadota</taxon>
        <taxon>Gammaproteobacteria</taxon>
        <taxon>Alteromonadales</taxon>
        <taxon>Pseudoalteromonadaceae</taxon>
        <taxon>Pseudoalteromonas</taxon>
    </lineage>
</organism>
<gene>
    <name evidence="1" type="ORF">WAE96_18935</name>
</gene>
<dbReference type="InterPro" id="IPR040807">
    <property type="entry name" value="DUF5522"/>
</dbReference>
<dbReference type="EMBL" id="JBAWKS010000002">
    <property type="protein sequence ID" value="MEI4551759.1"/>
    <property type="molecule type" value="Genomic_DNA"/>
</dbReference>
<accession>A0ABU8EXP7</accession>